<feature type="compositionally biased region" description="Low complexity" evidence="1">
    <location>
        <begin position="716"/>
        <end position="729"/>
    </location>
</feature>
<feature type="compositionally biased region" description="Polar residues" evidence="1">
    <location>
        <begin position="918"/>
        <end position="931"/>
    </location>
</feature>
<feature type="compositionally biased region" description="Basic and acidic residues" evidence="1">
    <location>
        <begin position="1037"/>
        <end position="1046"/>
    </location>
</feature>
<feature type="compositionally biased region" description="Basic and acidic residues" evidence="1">
    <location>
        <begin position="1468"/>
        <end position="1479"/>
    </location>
</feature>
<dbReference type="Proteomes" id="UP000694906">
    <property type="component" value="Unplaced"/>
</dbReference>
<evidence type="ECO:0000313" key="4">
    <source>
        <dbReference type="RefSeq" id="XP_004841632.3"/>
    </source>
</evidence>
<dbReference type="KEGG" id="hgl:101714116"/>
<reference evidence="4" key="1">
    <citation type="submission" date="2025-08" db="UniProtKB">
        <authorList>
            <consortium name="RefSeq"/>
        </authorList>
    </citation>
    <scope>IDENTIFICATION</scope>
</reference>
<feature type="compositionally biased region" description="Basic and acidic residues" evidence="1">
    <location>
        <begin position="736"/>
        <end position="752"/>
    </location>
</feature>
<evidence type="ECO:0000256" key="1">
    <source>
        <dbReference type="SAM" id="MobiDB-lite"/>
    </source>
</evidence>
<dbReference type="InterPro" id="IPR027962">
    <property type="entry name" value="ERICH3"/>
</dbReference>
<feature type="compositionally biased region" description="Acidic residues" evidence="1">
    <location>
        <begin position="1449"/>
        <end position="1458"/>
    </location>
</feature>
<feature type="compositionally biased region" description="Basic and acidic residues" evidence="1">
    <location>
        <begin position="1532"/>
        <end position="1542"/>
    </location>
</feature>
<feature type="compositionally biased region" description="Polar residues" evidence="1">
    <location>
        <begin position="1672"/>
        <end position="1681"/>
    </location>
</feature>
<feature type="region of interest" description="Disordered" evidence="1">
    <location>
        <begin position="550"/>
        <end position="589"/>
    </location>
</feature>
<feature type="region of interest" description="Disordered" evidence="1">
    <location>
        <begin position="98"/>
        <end position="144"/>
    </location>
</feature>
<feature type="compositionally biased region" description="Basic and acidic residues" evidence="1">
    <location>
        <begin position="1438"/>
        <end position="1448"/>
    </location>
</feature>
<dbReference type="PANTHER" id="PTHR23034:SF2">
    <property type="entry name" value="GLUTAMATE-RICH PROTEIN 3"/>
    <property type="match status" value="1"/>
</dbReference>
<feature type="region of interest" description="Disordered" evidence="1">
    <location>
        <begin position="615"/>
        <end position="864"/>
    </location>
</feature>
<feature type="compositionally biased region" description="Basic and acidic residues" evidence="1">
    <location>
        <begin position="1183"/>
        <end position="1216"/>
    </location>
</feature>
<accession>A0AAX6P169</accession>
<feature type="compositionally biased region" description="Basic and acidic residues" evidence="1">
    <location>
        <begin position="821"/>
        <end position="841"/>
    </location>
</feature>
<dbReference type="RefSeq" id="XP_004841632.3">
    <property type="nucleotide sequence ID" value="XM_004841575.3"/>
</dbReference>
<feature type="compositionally biased region" description="Basic and acidic residues" evidence="1">
    <location>
        <begin position="784"/>
        <end position="814"/>
    </location>
</feature>
<dbReference type="PANTHER" id="PTHR23034">
    <property type="entry name" value="GLUTAMATE-RICH PROTEIN 3"/>
    <property type="match status" value="1"/>
</dbReference>
<feature type="compositionally biased region" description="Low complexity" evidence="1">
    <location>
        <begin position="1150"/>
        <end position="1166"/>
    </location>
</feature>
<feature type="compositionally biased region" description="Basic and acidic residues" evidence="1">
    <location>
        <begin position="1240"/>
        <end position="1276"/>
    </location>
</feature>
<feature type="region of interest" description="Disordered" evidence="1">
    <location>
        <begin position="1571"/>
        <end position="1681"/>
    </location>
</feature>
<feature type="compositionally biased region" description="Low complexity" evidence="1">
    <location>
        <begin position="98"/>
        <end position="117"/>
    </location>
</feature>
<dbReference type="GeneID" id="101714116"/>
<feature type="compositionally biased region" description="Acidic residues" evidence="1">
    <location>
        <begin position="1103"/>
        <end position="1118"/>
    </location>
</feature>
<feature type="compositionally biased region" description="Basic and acidic residues" evidence="1">
    <location>
        <begin position="932"/>
        <end position="960"/>
    </location>
</feature>
<dbReference type="CTD" id="127254"/>
<feature type="region of interest" description="Disordered" evidence="1">
    <location>
        <begin position="917"/>
        <end position="1500"/>
    </location>
</feature>
<feature type="region of interest" description="Disordered" evidence="1">
    <location>
        <begin position="876"/>
        <end position="902"/>
    </location>
</feature>
<protein>
    <submittedName>
        <fullName evidence="4">Glutamate-rich protein 3 isoform X1</fullName>
    </submittedName>
</protein>
<gene>
    <name evidence="4" type="primary">Erich3</name>
</gene>
<feature type="domain" description="DUF4590" evidence="2">
    <location>
        <begin position="442"/>
        <end position="552"/>
    </location>
</feature>
<name>A0AAX6P169_HETGA</name>
<feature type="compositionally biased region" description="Basic and acidic residues" evidence="1">
    <location>
        <begin position="667"/>
        <end position="682"/>
    </location>
</feature>
<feature type="compositionally biased region" description="Basic and acidic residues" evidence="1">
    <location>
        <begin position="124"/>
        <end position="141"/>
    </location>
</feature>
<feature type="compositionally biased region" description="Basic and acidic residues" evidence="1">
    <location>
        <begin position="1296"/>
        <end position="1306"/>
    </location>
</feature>
<dbReference type="Pfam" id="PF15257">
    <property type="entry name" value="DUF4590"/>
    <property type="match status" value="1"/>
</dbReference>
<sequence>MAFRCSCPCSSPAVTISVSFPGAQQEARRPQLCACVCLCVCVCVCSRVCVCRLRCLGNPRPRATQRGQGWVSSHTAAQKSRWKLASFYGFPGLSSSRASAPARTPAQPQLLPWQPAAVDPGARPQREATRRTCRDPKRDPAKMSLSHPAGLLAAYNSLTDKHLVGYFNNTRIRRHLLRSGLITRSGRILSEKEYRLNIMKRDHQKYIRECLAQAIFHKVLDMERYHQLEIKRKLETLARKERFQRFKGENTRQSVENKMPILSPHPPLGSRANRGHNILVNEGHSSPLTLTALRPYTAPGNMQPPVRLQPLPSNPAVGIIPKLTLGSRSKTSLLENEAPFSIRGMKAMKKFRSSTEKSQKINPYQLQNIDSYMMPIPPPLPPPNGKIIRQSKLETWRRRRLCPTTAPNGLEPLFTGDSGKIYKTSLHSNAAITMIYLGKNVHLSYDGPDFRDEIRVYQQHCGGENLCVYKGKLLEKETFQFISKRHHGFPFSLTFFLNGMQVNRLSSCCEYKHRKGSRLGGKRGYFGFVCVERASPCYKCIIAMGLDKKPSSVKPRKENSPDDREDPRKGERKLRQERANWIPRRTETEGKKISASAIFSVEEIKPEVREVRTAMEEMERKGKPGQDVWEDNQEYEEDFEVDEEKQDEKTNEEGQADDQMNGISKSPSEDEKDNLGPERESEISAQKAPDADANEKDEDGGCSDSELEEDKQDTRSASSASSRSHPYSSDSEDDSGDRGREARAEPSTDEGSRSLSSVELSENDEPSKPHLPIEESFETEPEDQEIRKADVEIKPLPTEESRRNILDEEMERGTHGMAENLSEKSRKHACEEEKQKDKSELWEGSTAKVEDRQAGLPGGDRGVGQIISETLVPGCHSHYEAQPGDGSSDDWGTPGRKLEIDMCGAPNRNLVMEKRAALNSNKKPNQITQETHYLDKEAPEGDEGPQHQDAELMEDRRDAAQLEEAGVAEFPSGEWKPTAEQPALAEQLTEPRETPVGLASGAEAEEDENGRLGREELDLTGKAAARESMSLSGEAAPEERALRQTEKAASPTGEQGSGEPVLPNSFRHRQEVVTLRGAATPGMGEAENQEAVREAASQRPDADGGEEEAPTELEDVGAVEDAPSLKEDGLEEATTGGQKADKEATEALEAETPSSSSTAGPAAEASCMGTANGSLEDLPQEATVREETVPELGPDGKEGRKETLRELLGVARERGKPGSPPASLREAGSEKKVVTWADAPKAEDTGEEEQKRKVEERKKTKEIRSEEQAKAPRNETESDGEAVDPTEATGLTEGTRLPEDSQRERVVNLLEATLEFEKSPEKVTALRRGKGGEGLSEAGDTEHKGWAEWEGQATRVPSKREKGPGYGREGPSEGPGSEPPSERRVPDLTVPDTAQAEECAALRQDGLAGPEGRREEGAPQGPEGVQAMTVTPEAVPEGDPRRAKKFSEEAEPEDPEEEGAPKSTLETEVMKHSSTEREGATGGETEMAGEDLQEGGVEGTEAERKEVLADLRTAEGKAVANSAASYSGVAGEEARLQGDKAPGKTAASERVVAEEMVSSRGEVTVAPIAQAEAGVLPGPSRGEGEALRLGQDGEGGEAGVTLPAGSAQAGEAGPGSRDPGQVAGTGEESSQEGESEPSKGSLEAVAMLPGKSRRITSGDFSGTQEKQERMVQRQSENADVP</sequence>
<feature type="region of interest" description="Disordered" evidence="1">
    <location>
        <begin position="1518"/>
        <end position="1553"/>
    </location>
</feature>
<proteinExistence type="predicted"/>
<organism evidence="3 4">
    <name type="scientific">Heterocephalus glaber</name>
    <name type="common">Naked mole rat</name>
    <dbReference type="NCBI Taxonomy" id="10181"/>
    <lineage>
        <taxon>Eukaryota</taxon>
        <taxon>Metazoa</taxon>
        <taxon>Chordata</taxon>
        <taxon>Craniata</taxon>
        <taxon>Vertebrata</taxon>
        <taxon>Euteleostomi</taxon>
        <taxon>Mammalia</taxon>
        <taxon>Eutheria</taxon>
        <taxon>Euarchontoglires</taxon>
        <taxon>Glires</taxon>
        <taxon>Rodentia</taxon>
        <taxon>Hystricomorpha</taxon>
        <taxon>Bathyergidae</taxon>
        <taxon>Heterocephalus</taxon>
    </lineage>
</organism>
<feature type="compositionally biased region" description="Acidic residues" evidence="1">
    <location>
        <begin position="628"/>
        <end position="645"/>
    </location>
</feature>
<evidence type="ECO:0000259" key="2">
    <source>
        <dbReference type="Pfam" id="PF15257"/>
    </source>
</evidence>
<feature type="compositionally biased region" description="Acidic residues" evidence="1">
    <location>
        <begin position="695"/>
        <end position="711"/>
    </location>
</feature>
<feature type="compositionally biased region" description="Basic and acidic residues" evidence="1">
    <location>
        <begin position="1009"/>
        <end position="1019"/>
    </location>
</feature>
<keyword evidence="3" id="KW-1185">Reference proteome</keyword>
<feature type="compositionally biased region" description="Basic and acidic residues" evidence="1">
    <location>
        <begin position="615"/>
        <end position="624"/>
    </location>
</feature>
<evidence type="ECO:0000313" key="3">
    <source>
        <dbReference type="Proteomes" id="UP000694906"/>
    </source>
</evidence>
<dbReference type="InterPro" id="IPR048257">
    <property type="entry name" value="DUF4590"/>
</dbReference>